<organism evidence="8 9">
    <name type="scientific">Candidatus Eisenbergiella pullistercoris</name>
    <dbReference type="NCBI Taxonomy" id="2838555"/>
    <lineage>
        <taxon>Bacteria</taxon>
        <taxon>Bacillati</taxon>
        <taxon>Bacillota</taxon>
        <taxon>Clostridia</taxon>
        <taxon>Lachnospirales</taxon>
        <taxon>Lachnospiraceae</taxon>
        <taxon>Eisenbergiella</taxon>
    </lineage>
</organism>
<reference evidence="8" key="2">
    <citation type="submission" date="2021-04" db="EMBL/GenBank/DDBJ databases">
        <authorList>
            <person name="Gilroy R."/>
        </authorList>
    </citation>
    <scope>NUCLEOTIDE SEQUENCE</scope>
    <source>
        <strain evidence="8">ChiSxjej3B15-24422</strain>
    </source>
</reference>
<reference evidence="8" key="1">
    <citation type="journal article" date="2021" name="PeerJ">
        <title>Extensive microbial diversity within the chicken gut microbiome revealed by metagenomics and culture.</title>
        <authorList>
            <person name="Gilroy R."/>
            <person name="Ravi A."/>
            <person name="Getino M."/>
            <person name="Pursley I."/>
            <person name="Horton D.L."/>
            <person name="Alikhan N.F."/>
            <person name="Baker D."/>
            <person name="Gharbi K."/>
            <person name="Hall N."/>
            <person name="Watson M."/>
            <person name="Adriaenssens E.M."/>
            <person name="Foster-Nyarko E."/>
            <person name="Jarju S."/>
            <person name="Secka A."/>
            <person name="Antonio M."/>
            <person name="Oren A."/>
            <person name="Chaudhuri R.R."/>
            <person name="La Ragione R."/>
            <person name="Hildebrand F."/>
            <person name="Pallen M.J."/>
        </authorList>
    </citation>
    <scope>NUCLEOTIDE SEQUENCE</scope>
    <source>
        <strain evidence="8">ChiSxjej3B15-24422</strain>
    </source>
</reference>
<evidence type="ECO:0000313" key="8">
    <source>
        <dbReference type="EMBL" id="HIY60277.1"/>
    </source>
</evidence>
<accession>A0A9D2C5J0</accession>
<dbReference type="Proteomes" id="UP000824007">
    <property type="component" value="Unassembled WGS sequence"/>
</dbReference>
<evidence type="ECO:0000256" key="5">
    <source>
        <dbReference type="ARBA" id="ARBA00023136"/>
    </source>
</evidence>
<dbReference type="PANTHER" id="PTHR33545">
    <property type="entry name" value="UPF0750 MEMBRANE PROTEIN YITT-RELATED"/>
    <property type="match status" value="1"/>
</dbReference>
<name>A0A9D2C5J0_9FIRM</name>
<evidence type="ECO:0000256" key="3">
    <source>
        <dbReference type="ARBA" id="ARBA00022692"/>
    </source>
</evidence>
<evidence type="ECO:0000313" key="9">
    <source>
        <dbReference type="Proteomes" id="UP000824007"/>
    </source>
</evidence>
<dbReference type="Pfam" id="PF02588">
    <property type="entry name" value="YitT_membrane"/>
    <property type="match status" value="1"/>
</dbReference>
<evidence type="ECO:0000256" key="4">
    <source>
        <dbReference type="ARBA" id="ARBA00022989"/>
    </source>
</evidence>
<evidence type="ECO:0000256" key="1">
    <source>
        <dbReference type="ARBA" id="ARBA00004651"/>
    </source>
</evidence>
<dbReference type="PANTHER" id="PTHR33545:SF10">
    <property type="entry name" value="UPF0750 MEMBRANE PROTEIN YPJC"/>
    <property type="match status" value="1"/>
</dbReference>
<comment type="caution">
    <text evidence="8">The sequence shown here is derived from an EMBL/GenBank/DDBJ whole genome shotgun (WGS) entry which is preliminary data.</text>
</comment>
<feature type="compositionally biased region" description="Basic and acidic residues" evidence="6">
    <location>
        <begin position="181"/>
        <end position="194"/>
    </location>
</feature>
<protein>
    <submittedName>
        <fullName evidence="8">YitT family protein</fullName>
    </submittedName>
</protein>
<dbReference type="GO" id="GO:0005886">
    <property type="term" value="C:plasma membrane"/>
    <property type="evidence" value="ECO:0007669"/>
    <property type="project" value="UniProtKB-SubCell"/>
</dbReference>
<feature type="transmembrane region" description="Helical" evidence="7">
    <location>
        <begin position="131"/>
        <end position="147"/>
    </location>
</feature>
<feature type="transmembrane region" description="Helical" evidence="7">
    <location>
        <begin position="86"/>
        <end position="104"/>
    </location>
</feature>
<keyword evidence="4 7" id="KW-1133">Transmembrane helix</keyword>
<feature type="region of interest" description="Disordered" evidence="6">
    <location>
        <begin position="181"/>
        <end position="202"/>
    </location>
</feature>
<evidence type="ECO:0000256" key="7">
    <source>
        <dbReference type="SAM" id="Phobius"/>
    </source>
</evidence>
<evidence type="ECO:0000256" key="2">
    <source>
        <dbReference type="ARBA" id="ARBA00022475"/>
    </source>
</evidence>
<keyword evidence="5 7" id="KW-0472">Membrane</keyword>
<feature type="transmembrane region" description="Helical" evidence="7">
    <location>
        <begin position="53"/>
        <end position="71"/>
    </location>
</feature>
<keyword evidence="2" id="KW-1003">Cell membrane</keyword>
<dbReference type="InterPro" id="IPR003740">
    <property type="entry name" value="YitT"/>
</dbReference>
<gene>
    <name evidence="8" type="ORF">H9831_06315</name>
</gene>
<sequence>MVNIHQRVQITEGGVLGMILLLNYWFHVPTSVLSPILDGFSYAAGFKYLGKAFLPRSIAATFSLAFFLRFWEVMPFRLPDLSDHPLLAAVFGACFVGVGVGLIVRQGISSGGDDALALVISKLTHCKISRAYLATDLTVLILSLSYIPVTRIAYSLVTVTISSLLIDAVSSFRASGTDAERSMAKDEISERELTGQEAAQAE</sequence>
<dbReference type="InterPro" id="IPR051461">
    <property type="entry name" value="UPF0750_membrane"/>
</dbReference>
<evidence type="ECO:0000256" key="6">
    <source>
        <dbReference type="SAM" id="MobiDB-lite"/>
    </source>
</evidence>
<dbReference type="EMBL" id="DXDD01000081">
    <property type="protein sequence ID" value="HIY60277.1"/>
    <property type="molecule type" value="Genomic_DNA"/>
</dbReference>
<dbReference type="AlphaFoldDB" id="A0A9D2C5J0"/>
<proteinExistence type="predicted"/>
<comment type="subcellular location">
    <subcellularLocation>
        <location evidence="1">Cell membrane</location>
        <topology evidence="1">Multi-pass membrane protein</topology>
    </subcellularLocation>
</comment>
<keyword evidence="3 7" id="KW-0812">Transmembrane</keyword>